<organism evidence="1 4">
    <name type="scientific">Adineta ricciae</name>
    <name type="common">Rotifer</name>
    <dbReference type="NCBI Taxonomy" id="249248"/>
    <lineage>
        <taxon>Eukaryota</taxon>
        <taxon>Metazoa</taxon>
        <taxon>Spiralia</taxon>
        <taxon>Gnathifera</taxon>
        <taxon>Rotifera</taxon>
        <taxon>Eurotatoria</taxon>
        <taxon>Bdelloidea</taxon>
        <taxon>Adinetida</taxon>
        <taxon>Adinetidae</taxon>
        <taxon>Adineta</taxon>
    </lineage>
</organism>
<keyword evidence="3" id="KW-1185">Reference proteome</keyword>
<dbReference type="Proteomes" id="UP000663852">
    <property type="component" value="Unassembled WGS sequence"/>
</dbReference>
<accession>A0A815HSL6</accession>
<proteinExistence type="predicted"/>
<evidence type="ECO:0000313" key="2">
    <source>
        <dbReference type="EMBL" id="CAF1639818.1"/>
    </source>
</evidence>
<dbReference type="OrthoDB" id="9975138at2759"/>
<reference evidence="1" key="1">
    <citation type="submission" date="2021-02" db="EMBL/GenBank/DDBJ databases">
        <authorList>
            <person name="Nowell W R."/>
        </authorList>
    </citation>
    <scope>NUCLEOTIDE SEQUENCE</scope>
</reference>
<sequence>MPLGFYVETPDGRRKSVTLPTHFSLDDFRNIIEKKVGNPEHYDYSLGDVIFRTWDEEAFNRQRSAIHDGITLIIQYPPVGPTSPPWRQAAAGLCLEGVCLNVQCEAFEHKVIMNQGVGTYAVVHNSIVSTSKCPLCESTVQPTVCAFYQCSWRVSGVKSDDTTDNLSTTKSLTWQNATHDYHRWEENLTAWKQLSVETRK</sequence>
<dbReference type="EMBL" id="CAJNOR010008985">
    <property type="protein sequence ID" value="CAF1639818.1"/>
    <property type="molecule type" value="Genomic_DNA"/>
</dbReference>
<dbReference type="AlphaFoldDB" id="A0A815HSL6"/>
<evidence type="ECO:0000313" key="3">
    <source>
        <dbReference type="Proteomes" id="UP000663828"/>
    </source>
</evidence>
<evidence type="ECO:0000313" key="1">
    <source>
        <dbReference type="EMBL" id="CAF1355770.1"/>
    </source>
</evidence>
<gene>
    <name evidence="1" type="ORF">EDS130_LOCUS33535</name>
    <name evidence="2" type="ORF">XAT740_LOCUS53120</name>
</gene>
<dbReference type="EMBL" id="CAJNOJ010000268">
    <property type="protein sequence ID" value="CAF1355770.1"/>
    <property type="molecule type" value="Genomic_DNA"/>
</dbReference>
<dbReference type="Proteomes" id="UP000663828">
    <property type="component" value="Unassembled WGS sequence"/>
</dbReference>
<name>A0A815HSL6_ADIRI</name>
<comment type="caution">
    <text evidence="1">The sequence shown here is derived from an EMBL/GenBank/DDBJ whole genome shotgun (WGS) entry which is preliminary data.</text>
</comment>
<evidence type="ECO:0008006" key="5">
    <source>
        <dbReference type="Google" id="ProtNLM"/>
    </source>
</evidence>
<protein>
    <recommendedName>
        <fullName evidence="5">Ubiquitin-like domain-containing protein</fullName>
    </recommendedName>
</protein>
<evidence type="ECO:0000313" key="4">
    <source>
        <dbReference type="Proteomes" id="UP000663852"/>
    </source>
</evidence>